<accession>A0A0X3Q475</accession>
<evidence type="ECO:0000313" key="2">
    <source>
        <dbReference type="EMBL" id="JAP58240.1"/>
    </source>
</evidence>
<name>A0A0X3Q475_SCHSO</name>
<feature type="chain" id="PRO_5007051459" evidence="1">
    <location>
        <begin position="17"/>
        <end position="212"/>
    </location>
</feature>
<gene>
    <name evidence="2" type="ORF">TR140353</name>
</gene>
<protein>
    <submittedName>
        <fullName evidence="2">Uncharacterized protein</fullName>
    </submittedName>
</protein>
<sequence>MWPLLFSALLLSIAFAEQPPGSISYTHDVRMNANFDFIIRIPVAASFSSSDSGFVECTSITDCGPPNMHVQFFSRRFSLQIYGEPKDGNAKLTIIPFRRELPNLSICIVGTGGHNLPPSCSSSTAFLFGKCDYTEILTLVFDENIKEITLEGPIANYEGGIRTDNAEVFIAYEPIDAQDYKLMRVTGRIETIPLSFSLKDPEEVETTYFLQP</sequence>
<feature type="signal peptide" evidence="1">
    <location>
        <begin position="1"/>
        <end position="16"/>
    </location>
</feature>
<dbReference type="AlphaFoldDB" id="A0A0X3Q475"/>
<feature type="non-terminal residue" evidence="2">
    <location>
        <position position="212"/>
    </location>
</feature>
<evidence type="ECO:0000256" key="1">
    <source>
        <dbReference type="SAM" id="SignalP"/>
    </source>
</evidence>
<dbReference type="EMBL" id="GEEE01004985">
    <property type="protein sequence ID" value="JAP58240.1"/>
    <property type="molecule type" value="Transcribed_RNA"/>
</dbReference>
<organism evidence="2">
    <name type="scientific">Schistocephalus solidus</name>
    <name type="common">Tapeworm</name>
    <dbReference type="NCBI Taxonomy" id="70667"/>
    <lineage>
        <taxon>Eukaryota</taxon>
        <taxon>Metazoa</taxon>
        <taxon>Spiralia</taxon>
        <taxon>Lophotrochozoa</taxon>
        <taxon>Platyhelminthes</taxon>
        <taxon>Cestoda</taxon>
        <taxon>Eucestoda</taxon>
        <taxon>Diphyllobothriidea</taxon>
        <taxon>Diphyllobothriidae</taxon>
        <taxon>Schistocephalus</taxon>
    </lineage>
</organism>
<proteinExistence type="predicted"/>
<reference evidence="2" key="1">
    <citation type="submission" date="2016-01" db="EMBL/GenBank/DDBJ databases">
        <title>Reference transcriptome for the parasite Schistocephalus solidus: insights into the molecular evolution of parasitism.</title>
        <authorList>
            <person name="Hebert F.O."/>
            <person name="Grambauer S."/>
            <person name="Barber I."/>
            <person name="Landry C.R."/>
            <person name="Aubin-Horth N."/>
        </authorList>
    </citation>
    <scope>NUCLEOTIDE SEQUENCE</scope>
</reference>
<keyword evidence="1" id="KW-0732">Signal</keyword>